<evidence type="ECO:0000313" key="2">
    <source>
        <dbReference type="EMBL" id="CAK9272821.1"/>
    </source>
</evidence>
<proteinExistence type="predicted"/>
<feature type="transmembrane region" description="Helical" evidence="1">
    <location>
        <begin position="21"/>
        <end position="41"/>
    </location>
</feature>
<keyword evidence="1" id="KW-0812">Transmembrane</keyword>
<name>A0ABP0X2Y5_9BRYO</name>
<dbReference type="Gene3D" id="3.40.50.300">
    <property type="entry name" value="P-loop containing nucleotide triphosphate hydrolases"/>
    <property type="match status" value="1"/>
</dbReference>
<evidence type="ECO:0000313" key="3">
    <source>
        <dbReference type="Proteomes" id="UP001497444"/>
    </source>
</evidence>
<protein>
    <submittedName>
        <fullName evidence="2">Uncharacterized protein</fullName>
    </submittedName>
</protein>
<keyword evidence="1" id="KW-1133">Transmembrane helix</keyword>
<keyword evidence="3" id="KW-1185">Reference proteome</keyword>
<dbReference type="Proteomes" id="UP001497444">
    <property type="component" value="Chromosome 5"/>
</dbReference>
<gene>
    <name evidence="2" type="ORF">CSSPJE1EN1_LOCUS18299</name>
</gene>
<dbReference type="SUPFAM" id="SSF52540">
    <property type="entry name" value="P-loop containing nucleoside triphosphate hydrolases"/>
    <property type="match status" value="1"/>
</dbReference>
<dbReference type="EMBL" id="OZ020100">
    <property type="protein sequence ID" value="CAK9272821.1"/>
    <property type="molecule type" value="Genomic_DNA"/>
</dbReference>
<reference evidence="2" key="1">
    <citation type="submission" date="2024-02" db="EMBL/GenBank/DDBJ databases">
        <authorList>
            <consortium name="ELIXIR-Norway"/>
            <consortium name="Elixir Norway"/>
        </authorList>
    </citation>
    <scope>NUCLEOTIDE SEQUENCE</scope>
</reference>
<organism evidence="2 3">
    <name type="scientific">Sphagnum jensenii</name>
    <dbReference type="NCBI Taxonomy" id="128206"/>
    <lineage>
        <taxon>Eukaryota</taxon>
        <taxon>Viridiplantae</taxon>
        <taxon>Streptophyta</taxon>
        <taxon>Embryophyta</taxon>
        <taxon>Bryophyta</taxon>
        <taxon>Sphagnophytina</taxon>
        <taxon>Sphagnopsida</taxon>
        <taxon>Sphagnales</taxon>
        <taxon>Sphagnaceae</taxon>
        <taxon>Sphagnum</taxon>
    </lineage>
</organism>
<dbReference type="InterPro" id="IPR027417">
    <property type="entry name" value="P-loop_NTPase"/>
</dbReference>
<dbReference type="CDD" id="cd00882">
    <property type="entry name" value="Ras_like_GTPase"/>
    <property type="match status" value="1"/>
</dbReference>
<keyword evidence="1" id="KW-0472">Membrane</keyword>
<sequence length="352" mass="39568">MHGGRLAARSGVAGGPPPIRGSILIGIGLAGLLGGVAYAVYKTVKGTYHKLISSTDAVLDLAIKEGLQWVYSATNKENSTEAVSKEEKLEWLVGQAPPEFTTWVDKVHSTHPRAIQLKSNEFQEATRESMFRLLKRIKIVMESRSIYQDTVAGKCFVGILEAEDIGKSTFIRRALVRNKSPGPLPEVGMGMNDHTKIPQLYQAENNLWLVDFPGGNSIEDYGDYWQYFSALPSFVVLLLPFEGDLKQDQEDMYKKMVAALNTDFIVAFNKVDTIRPDAYKKGLTIREYFKAQRRKTSNALGCHEDKIHYLCLDPDPELPGRFKELKEQGVLSFEDFYGKVLDNVKKWQLQSL</sequence>
<accession>A0ABP0X2Y5</accession>
<evidence type="ECO:0000256" key="1">
    <source>
        <dbReference type="SAM" id="Phobius"/>
    </source>
</evidence>